<organism evidence="1">
    <name type="scientific">mine drainage metagenome</name>
    <dbReference type="NCBI Taxonomy" id="410659"/>
    <lineage>
        <taxon>unclassified sequences</taxon>
        <taxon>metagenomes</taxon>
        <taxon>ecological metagenomes</taxon>
    </lineage>
</organism>
<feature type="non-terminal residue" evidence="1">
    <location>
        <position position="1"/>
    </location>
</feature>
<proteinExistence type="predicted"/>
<name>T1DB01_9ZZZZ</name>
<comment type="caution">
    <text evidence="1">The sequence shown here is derived from an EMBL/GenBank/DDBJ whole genome shotgun (WGS) entry which is preliminary data.</text>
</comment>
<dbReference type="EMBL" id="AUZY01000478">
    <property type="protein sequence ID" value="EQD78594.1"/>
    <property type="molecule type" value="Genomic_DNA"/>
</dbReference>
<sequence>HPMERPQLFVSGISKKIVDGNIQDEELKKLLMQFIENLVAWAARINNGKV</sequence>
<protein>
    <submittedName>
        <fullName evidence="1">NAD(P)H dehydrogenase (Quinone)</fullName>
    </submittedName>
</protein>
<accession>T1DB01</accession>
<evidence type="ECO:0000313" key="1">
    <source>
        <dbReference type="EMBL" id="EQD78594.1"/>
    </source>
</evidence>
<gene>
    <name evidence="1" type="ORF">B1B_00634</name>
</gene>
<reference evidence="1" key="2">
    <citation type="journal article" date="2014" name="ISME J.">
        <title>Microbial stratification in low pH oxic and suboxic macroscopic growths along an acid mine drainage.</title>
        <authorList>
            <person name="Mendez-Garcia C."/>
            <person name="Mesa V."/>
            <person name="Sprenger R.R."/>
            <person name="Richter M."/>
            <person name="Diez M.S."/>
            <person name="Solano J."/>
            <person name="Bargiela R."/>
            <person name="Golyshina O.V."/>
            <person name="Manteca A."/>
            <person name="Ramos J.L."/>
            <person name="Gallego J.R."/>
            <person name="Llorente I."/>
            <person name="Martins Dos Santos V.A."/>
            <person name="Jensen O.N."/>
            <person name="Pelaez A.I."/>
            <person name="Sanchez J."/>
            <person name="Ferrer M."/>
        </authorList>
    </citation>
    <scope>NUCLEOTIDE SEQUENCE</scope>
</reference>
<reference evidence="1" key="1">
    <citation type="submission" date="2013-08" db="EMBL/GenBank/DDBJ databases">
        <authorList>
            <person name="Mendez C."/>
            <person name="Richter M."/>
            <person name="Ferrer M."/>
            <person name="Sanchez J."/>
        </authorList>
    </citation>
    <scope>NUCLEOTIDE SEQUENCE</scope>
</reference>
<dbReference type="AlphaFoldDB" id="T1DB01"/>